<evidence type="ECO:0000313" key="16">
    <source>
        <dbReference type="EMBL" id="KAG6971770.1"/>
    </source>
</evidence>
<dbReference type="SMART" id="SM00356">
    <property type="entry name" value="ZnF_C3H1"/>
    <property type="match status" value="2"/>
</dbReference>
<dbReference type="OrthoDB" id="423462at2759"/>
<dbReference type="InterPro" id="IPR000571">
    <property type="entry name" value="Znf_CCCH"/>
</dbReference>
<dbReference type="AlphaFoldDB" id="A0A8T1UWL1"/>
<keyword evidence="7 11" id="KW-0694">RNA-binding</keyword>
<evidence type="ECO:0000313" key="17">
    <source>
        <dbReference type="Proteomes" id="UP000688947"/>
    </source>
</evidence>
<keyword evidence="2" id="KW-0507">mRNA processing</keyword>
<dbReference type="CDD" id="cd12539">
    <property type="entry name" value="RRM_U2AF35B"/>
    <property type="match status" value="1"/>
</dbReference>
<feature type="domain" description="RRM" evidence="14">
    <location>
        <begin position="164"/>
        <end position="266"/>
    </location>
</feature>
<dbReference type="GO" id="GO:0003677">
    <property type="term" value="F:DNA binding"/>
    <property type="evidence" value="ECO:0007669"/>
    <property type="project" value="UniProtKB-KW"/>
</dbReference>
<evidence type="ECO:0000256" key="7">
    <source>
        <dbReference type="ARBA" id="ARBA00022884"/>
    </source>
</evidence>
<accession>A0A8T1UWL1</accession>
<evidence type="ECO:0000256" key="4">
    <source>
        <dbReference type="ARBA" id="ARBA00022737"/>
    </source>
</evidence>
<organism evidence="16 17">
    <name type="scientific">Phytophthora cactorum</name>
    <dbReference type="NCBI Taxonomy" id="29920"/>
    <lineage>
        <taxon>Eukaryota</taxon>
        <taxon>Sar</taxon>
        <taxon>Stramenopiles</taxon>
        <taxon>Oomycota</taxon>
        <taxon>Peronosporomycetes</taxon>
        <taxon>Peronosporales</taxon>
        <taxon>Peronosporaceae</taxon>
        <taxon>Phytophthora</taxon>
    </lineage>
</organism>
<feature type="zinc finger region" description="C3H1-type" evidence="12">
    <location>
        <begin position="268"/>
        <end position="295"/>
    </location>
</feature>
<proteinExistence type="predicted"/>
<evidence type="ECO:0000256" key="2">
    <source>
        <dbReference type="ARBA" id="ARBA00022664"/>
    </source>
</evidence>
<feature type="zinc finger region" description="C3H1-type" evidence="12">
    <location>
        <begin position="132"/>
        <end position="160"/>
    </location>
</feature>
<evidence type="ECO:0000256" key="5">
    <source>
        <dbReference type="ARBA" id="ARBA00022771"/>
    </source>
</evidence>
<dbReference type="GO" id="GO:0000398">
    <property type="term" value="P:mRNA splicing, via spliceosome"/>
    <property type="evidence" value="ECO:0007669"/>
    <property type="project" value="InterPro"/>
</dbReference>
<keyword evidence="8" id="KW-0238">DNA-binding</keyword>
<evidence type="ECO:0000256" key="12">
    <source>
        <dbReference type="PROSITE-ProRule" id="PRU00723"/>
    </source>
</evidence>
<dbReference type="PROSITE" id="PS50103">
    <property type="entry name" value="ZF_C3H1"/>
    <property type="match status" value="2"/>
</dbReference>
<gene>
    <name evidence="16" type="ORF">JG687_00001817</name>
</gene>
<keyword evidence="3 12" id="KW-0479">Metal-binding</keyword>
<keyword evidence="9" id="KW-0508">mRNA splicing</keyword>
<evidence type="ECO:0000256" key="8">
    <source>
        <dbReference type="ARBA" id="ARBA00023125"/>
    </source>
</evidence>
<name>A0A8T1UWL1_9STRA</name>
<feature type="domain" description="C3H1-type" evidence="15">
    <location>
        <begin position="268"/>
        <end position="295"/>
    </location>
</feature>
<feature type="domain" description="C3H1-type" evidence="15">
    <location>
        <begin position="132"/>
        <end position="160"/>
    </location>
</feature>
<dbReference type="InterPro" id="IPR009145">
    <property type="entry name" value="U2AF_small"/>
</dbReference>
<dbReference type="PROSITE" id="PS50102">
    <property type="entry name" value="RRM"/>
    <property type="match status" value="1"/>
</dbReference>
<feature type="region of interest" description="Disordered" evidence="13">
    <location>
        <begin position="307"/>
        <end position="405"/>
    </location>
</feature>
<keyword evidence="5 12" id="KW-0863">Zinc-finger</keyword>
<dbReference type="Pfam" id="PF00642">
    <property type="entry name" value="zf-CCCH"/>
    <property type="match status" value="2"/>
</dbReference>
<dbReference type="VEuPathDB" id="FungiDB:PC110_g18416"/>
<feature type="compositionally biased region" description="Basic residues" evidence="13">
    <location>
        <begin position="371"/>
        <end position="381"/>
    </location>
</feature>
<dbReference type="GO" id="GO:0003723">
    <property type="term" value="F:RNA binding"/>
    <property type="evidence" value="ECO:0007669"/>
    <property type="project" value="UniProtKB-UniRule"/>
</dbReference>
<comment type="subcellular location">
    <subcellularLocation>
        <location evidence="1">Nucleus</location>
    </subcellularLocation>
</comment>
<evidence type="ECO:0000259" key="15">
    <source>
        <dbReference type="PROSITE" id="PS50103"/>
    </source>
</evidence>
<dbReference type="Proteomes" id="UP000688947">
    <property type="component" value="Unassembled WGS sequence"/>
</dbReference>
<dbReference type="SMART" id="SM00361">
    <property type="entry name" value="RRM_1"/>
    <property type="match status" value="1"/>
</dbReference>
<evidence type="ECO:0000256" key="9">
    <source>
        <dbReference type="ARBA" id="ARBA00023187"/>
    </source>
</evidence>
<dbReference type="InterPro" id="IPR000504">
    <property type="entry name" value="RRM_dom"/>
</dbReference>
<reference evidence="16" key="1">
    <citation type="submission" date="2021-01" db="EMBL/GenBank/DDBJ databases">
        <title>Phytophthora aleatoria, a newly-described species from Pinus radiata is distinct from Phytophthora cactorum isolates based on comparative genomics.</title>
        <authorList>
            <person name="Mcdougal R."/>
            <person name="Panda P."/>
            <person name="Williams N."/>
            <person name="Studholme D.J."/>
        </authorList>
    </citation>
    <scope>NUCLEOTIDE SEQUENCE</scope>
    <source>
        <strain evidence="16">NZFS 3830</strain>
    </source>
</reference>
<feature type="compositionally biased region" description="Gly residues" evidence="13">
    <location>
        <begin position="87"/>
        <end position="105"/>
    </location>
</feature>
<dbReference type="GO" id="GO:0089701">
    <property type="term" value="C:U2AF complex"/>
    <property type="evidence" value="ECO:0007669"/>
    <property type="project" value="InterPro"/>
</dbReference>
<evidence type="ECO:0000256" key="13">
    <source>
        <dbReference type="SAM" id="MobiDB-lite"/>
    </source>
</evidence>
<dbReference type="InterPro" id="IPR003954">
    <property type="entry name" value="RRM_euk-type"/>
</dbReference>
<feature type="compositionally biased region" description="Basic and acidic residues" evidence="13">
    <location>
        <begin position="106"/>
        <end position="116"/>
    </location>
</feature>
<sequence>MPFEVPSPSHGRLCLDLVFFPGQIQMQTAHRFPPVPPPTAARSISYLIGYSEWSGNHSGIFRSAGMASRYGDEFRGRGRDRSRERGYSGGGGDRGYGGRSGGGGYGRDRMGSRRGEQSGGGAEHLARIHGTEEDRVNCPFYFKIGACRHGDRCSRLHNKPVFSQTILVSHMYQNPIAQVIAQNGDPASLDQRQVDEDFEDFYEEVFEELCKFGKLEELNICDNLGDHLVGNVYAKYEDEEHAAAAQKSLYGRFYAGRPLVCEFSPVTDFREARCRQFDEGTCNRGGYCNFMHIKTVSRSMQRELERMFNRGRRDKSRSPSRSRSRSRSASRGRERHGRGHSRSRSGSHDAPKGESSRRKGSRSRSPSPAKKDRRSRSRSHSPRSPARGSKRDTPRTEGGVVEKKD</sequence>
<feature type="compositionally biased region" description="Basic and acidic residues" evidence="13">
    <location>
        <begin position="346"/>
        <end position="357"/>
    </location>
</feature>
<evidence type="ECO:0000256" key="1">
    <source>
        <dbReference type="ARBA" id="ARBA00004123"/>
    </source>
</evidence>
<feature type="compositionally biased region" description="Basic and acidic residues" evidence="13">
    <location>
        <begin position="73"/>
        <end position="86"/>
    </location>
</feature>
<dbReference type="GO" id="GO:0008270">
    <property type="term" value="F:zinc ion binding"/>
    <property type="evidence" value="ECO:0007669"/>
    <property type="project" value="UniProtKB-KW"/>
</dbReference>
<evidence type="ECO:0000256" key="6">
    <source>
        <dbReference type="ARBA" id="ARBA00022833"/>
    </source>
</evidence>
<evidence type="ECO:0000259" key="14">
    <source>
        <dbReference type="PROSITE" id="PS50102"/>
    </source>
</evidence>
<protein>
    <submittedName>
        <fullName evidence="16">Uncharacterized protein</fullName>
    </submittedName>
</protein>
<dbReference type="EMBL" id="JAENGZ010000046">
    <property type="protein sequence ID" value="KAG6971770.1"/>
    <property type="molecule type" value="Genomic_DNA"/>
</dbReference>
<keyword evidence="10" id="KW-0539">Nucleus</keyword>
<dbReference type="PANTHER" id="PTHR12620">
    <property type="entry name" value="U2 SNRNP AUXILIARY FACTOR, SMALL SUBUNIT"/>
    <property type="match status" value="1"/>
</dbReference>
<keyword evidence="6 12" id="KW-0862">Zinc</keyword>
<comment type="caution">
    <text evidence="16">The sequence shown here is derived from an EMBL/GenBank/DDBJ whole genome shotgun (WGS) entry which is preliminary data.</text>
</comment>
<keyword evidence="4" id="KW-0677">Repeat</keyword>
<feature type="compositionally biased region" description="Basic and acidic residues" evidence="13">
    <location>
        <begin position="389"/>
        <end position="405"/>
    </location>
</feature>
<dbReference type="FunFam" id="3.30.70.330:FF:000122">
    <property type="entry name" value="Splicing factor U2AF small subunit"/>
    <property type="match status" value="1"/>
</dbReference>
<evidence type="ECO:0000256" key="10">
    <source>
        <dbReference type="ARBA" id="ARBA00023242"/>
    </source>
</evidence>
<feature type="compositionally biased region" description="Basic residues" evidence="13">
    <location>
        <begin position="309"/>
        <end position="345"/>
    </location>
</feature>
<evidence type="ECO:0000256" key="3">
    <source>
        <dbReference type="ARBA" id="ARBA00022723"/>
    </source>
</evidence>
<evidence type="ECO:0000256" key="11">
    <source>
        <dbReference type="PROSITE-ProRule" id="PRU00176"/>
    </source>
</evidence>
<feature type="region of interest" description="Disordered" evidence="13">
    <location>
        <begin position="73"/>
        <end position="123"/>
    </location>
</feature>